<dbReference type="AlphaFoldDB" id="A0A0J9QXZ8"/>
<sequence>MRAPEWMSNEVARLTSRLERYKPTGSGYNRIQSIRLSKSVTQMLNNPMPSAPAAATARSQPESTFTTPRRRGVLSRTQSEWEEVYPVVKFNRQGSSESDMSEDNELRFTHYRNCATRIP</sequence>
<reference evidence="2" key="3">
    <citation type="submission" date="2015-04" db="EMBL/GenBank/DDBJ databases">
        <authorList>
            <consortium name="FlyBase"/>
        </authorList>
    </citation>
    <scope>NUCLEOTIDE SEQUENCE</scope>
    <source>
        <strain evidence="2">W501</strain>
    </source>
</reference>
<reference evidence="2" key="2">
    <citation type="submission" date="2014-06" db="EMBL/GenBank/DDBJ databases">
        <authorList>
            <person name="Hu T."/>
            <person name="Eisen M.B."/>
            <person name="Thornton K.R."/>
            <person name="Andolfatto P."/>
        </authorList>
    </citation>
    <scope>NUCLEOTIDE SEQUENCE</scope>
    <source>
        <strain evidence="2">W501</strain>
    </source>
</reference>
<proteinExistence type="predicted"/>
<protein>
    <submittedName>
        <fullName evidence="2">Uncharacterized protein</fullName>
    </submittedName>
</protein>
<dbReference type="OrthoDB" id="7942615at2759"/>
<dbReference type="Proteomes" id="UP000035880">
    <property type="component" value="Chromosome 2L"/>
</dbReference>
<gene>
    <name evidence="2" type="primary">Dsim\GD22436</name>
    <name evidence="2" type="ORF">Dsimw501_GD22436</name>
</gene>
<feature type="compositionally biased region" description="Polar residues" evidence="1">
    <location>
        <begin position="57"/>
        <end position="67"/>
    </location>
</feature>
<dbReference type="KEGG" id="dsi:Dsimw501_GD22436"/>
<evidence type="ECO:0000256" key="1">
    <source>
        <dbReference type="SAM" id="MobiDB-lite"/>
    </source>
</evidence>
<accession>A0A0J9QXZ8</accession>
<dbReference type="EMBL" id="CM002910">
    <property type="protein sequence ID" value="KMY88967.1"/>
    <property type="molecule type" value="Genomic_DNA"/>
</dbReference>
<dbReference type="Bgee" id="FBgn0193839">
    <property type="expression patterns" value="Expressed in adult organism and 3 other cell types or tissues"/>
</dbReference>
<organism evidence="2">
    <name type="scientific">Drosophila simulans</name>
    <name type="common">Fruit fly</name>
    <dbReference type="NCBI Taxonomy" id="7240"/>
    <lineage>
        <taxon>Eukaryota</taxon>
        <taxon>Metazoa</taxon>
        <taxon>Ecdysozoa</taxon>
        <taxon>Arthropoda</taxon>
        <taxon>Hexapoda</taxon>
        <taxon>Insecta</taxon>
        <taxon>Pterygota</taxon>
        <taxon>Neoptera</taxon>
        <taxon>Endopterygota</taxon>
        <taxon>Diptera</taxon>
        <taxon>Brachycera</taxon>
        <taxon>Muscomorpha</taxon>
        <taxon>Ephydroidea</taxon>
        <taxon>Drosophilidae</taxon>
        <taxon>Drosophila</taxon>
        <taxon>Sophophora</taxon>
    </lineage>
</organism>
<name>A0A0J9QXZ8_DROSI</name>
<feature type="region of interest" description="Disordered" evidence="1">
    <location>
        <begin position="43"/>
        <end position="78"/>
    </location>
</feature>
<evidence type="ECO:0000313" key="2">
    <source>
        <dbReference type="EMBL" id="KMY88967.1"/>
    </source>
</evidence>
<reference evidence="2" key="1">
    <citation type="journal article" date="2013" name="Genome Res.">
        <title>A second-generation assembly of the Drosophila simulans genome provides new insights into patterns of lineage-specific divergence.</title>
        <authorList>
            <person name="Hu T.T."/>
            <person name="Eisen M.B."/>
            <person name="Thornton K.R."/>
            <person name="Andolfatto P."/>
        </authorList>
    </citation>
    <scope>NUCLEOTIDE SEQUENCE [LARGE SCALE GENOMIC DNA]</scope>
    <source>
        <strain evidence="2">W501</strain>
    </source>
</reference>